<evidence type="ECO:0000313" key="2">
    <source>
        <dbReference type="WBParaSite" id="PSAMB.scaffold2594size22354.g18491.t1"/>
    </source>
</evidence>
<evidence type="ECO:0000313" key="1">
    <source>
        <dbReference type="Proteomes" id="UP000887566"/>
    </source>
</evidence>
<accession>A0A914VW04</accession>
<dbReference type="WBParaSite" id="PSAMB.scaffold2594size22354.g18491.t1">
    <property type="protein sequence ID" value="PSAMB.scaffold2594size22354.g18491.t1"/>
    <property type="gene ID" value="PSAMB.scaffold2594size22354.g18491"/>
</dbReference>
<reference evidence="2" key="1">
    <citation type="submission" date="2022-11" db="UniProtKB">
        <authorList>
            <consortium name="WormBaseParasite"/>
        </authorList>
    </citation>
    <scope>IDENTIFICATION</scope>
</reference>
<organism evidence="1 2">
    <name type="scientific">Plectus sambesii</name>
    <dbReference type="NCBI Taxonomy" id="2011161"/>
    <lineage>
        <taxon>Eukaryota</taxon>
        <taxon>Metazoa</taxon>
        <taxon>Ecdysozoa</taxon>
        <taxon>Nematoda</taxon>
        <taxon>Chromadorea</taxon>
        <taxon>Plectida</taxon>
        <taxon>Plectina</taxon>
        <taxon>Plectoidea</taxon>
        <taxon>Plectidae</taxon>
        <taxon>Plectus</taxon>
    </lineage>
</organism>
<protein>
    <submittedName>
        <fullName evidence="2">Uncharacterized protein</fullName>
    </submittedName>
</protein>
<keyword evidence="1" id="KW-1185">Reference proteome</keyword>
<proteinExistence type="predicted"/>
<dbReference type="AlphaFoldDB" id="A0A914VW04"/>
<name>A0A914VW04_9BILA</name>
<dbReference type="Proteomes" id="UP000887566">
    <property type="component" value="Unplaced"/>
</dbReference>
<sequence>MADYRLRRAHSATIIPRSRSFVSPATSNLTQDRYKPHWQPSTYYRYIRGEALCDDAWSQKSHIPSGSPYYAPPSFTVHRFDSDGTASPIHVPSYRPGYSGYCFREYPRYGRKYQDRFYEWDSKRPYHSPILDSMSDSSDRGIFLYRYGCIPYSSIDGERLTNRSYARRFRTANNVYTWDKSRYAMPTFFDRESIRYFTNWP</sequence>